<feature type="transmembrane region" description="Helical" evidence="1">
    <location>
        <begin position="21"/>
        <end position="44"/>
    </location>
</feature>
<evidence type="ECO:0000313" key="4">
    <source>
        <dbReference type="Proteomes" id="UP000195447"/>
    </source>
</evidence>
<keyword evidence="4" id="KW-1185">Reference proteome</keyword>
<feature type="transmembrane region" description="Helical" evidence="1">
    <location>
        <begin position="67"/>
        <end position="94"/>
    </location>
</feature>
<reference evidence="4" key="1">
    <citation type="submission" date="2017-04" db="EMBL/GenBank/DDBJ databases">
        <title>Function of individual gut microbiota members based on whole genome sequencing of pure cultures obtained from chicken caecum.</title>
        <authorList>
            <person name="Medvecky M."/>
            <person name="Cejkova D."/>
            <person name="Polansky O."/>
            <person name="Karasova D."/>
            <person name="Kubasova T."/>
            <person name="Cizek A."/>
            <person name="Rychlik I."/>
        </authorList>
    </citation>
    <scope>NUCLEOTIDE SEQUENCE [LARGE SCALE GENOMIC DNA]</scope>
    <source>
        <strain evidence="4">An178</strain>
    </source>
</reference>
<organism evidence="3 4">
    <name type="scientific">Faecalitalea cylindroides</name>
    <dbReference type="NCBI Taxonomy" id="39483"/>
    <lineage>
        <taxon>Bacteria</taxon>
        <taxon>Bacillati</taxon>
        <taxon>Bacillota</taxon>
        <taxon>Erysipelotrichia</taxon>
        <taxon>Erysipelotrichales</taxon>
        <taxon>Erysipelotrichaceae</taxon>
        <taxon>Faecalitalea</taxon>
    </lineage>
</organism>
<dbReference type="Proteomes" id="UP000195447">
    <property type="component" value="Unassembled WGS sequence"/>
</dbReference>
<dbReference type="RefSeq" id="WP_087159176.1">
    <property type="nucleotide sequence ID" value="NZ_NFKM01000027.1"/>
</dbReference>
<proteinExistence type="predicted"/>
<evidence type="ECO:0000256" key="1">
    <source>
        <dbReference type="SAM" id="Phobius"/>
    </source>
</evidence>
<feature type="transmembrane region" description="Helical" evidence="1">
    <location>
        <begin position="201"/>
        <end position="219"/>
    </location>
</feature>
<dbReference type="Pfam" id="PF01757">
    <property type="entry name" value="Acyl_transf_3"/>
    <property type="match status" value="1"/>
</dbReference>
<evidence type="ECO:0000259" key="2">
    <source>
        <dbReference type="Pfam" id="PF01757"/>
    </source>
</evidence>
<keyword evidence="1" id="KW-0812">Transmembrane</keyword>
<feature type="transmembrane region" description="Helical" evidence="1">
    <location>
        <begin position="304"/>
        <end position="328"/>
    </location>
</feature>
<feature type="transmembrane region" description="Helical" evidence="1">
    <location>
        <begin position="274"/>
        <end position="292"/>
    </location>
</feature>
<dbReference type="AlphaFoldDB" id="A0A1Y4LN48"/>
<sequence length="377" mass="43847">MQLTRKGVIDKKQSRDSNIELLRIIAMVLIILSHIVIHCIGVQLTDSSSIIRLDNGLFNNPVFYKKLLILVSFTPVGIVGNVIFIIISGYFMVNKEINIEKTAKKLFIQLGYSVTVLIIVSMVFQIVCNSKIYLKLVNIHSFNTSFWFAGYYFSILLIGKLGLNKYLQGIDKKTYGLYLITLFAITQFGWIGTLLESVATGLRTLLSGIFIYSLGGYIKKYDSFRFIKGKVLVLIIIFSYILIYISYYNITLNNINLYMTSNQSGEFVQSLMDFQNYQIMPIIIGISLFELFKRVELKNNQIINYIAGSTFMVYVLHDNSFCYSIWGLRDWISLLYYNPVYFVCWLFFYTLITFLICLFIYFLYNLLTKTIKIWYIY</sequence>
<feature type="transmembrane region" description="Helical" evidence="1">
    <location>
        <begin position="146"/>
        <end position="163"/>
    </location>
</feature>
<evidence type="ECO:0000313" key="3">
    <source>
        <dbReference type="EMBL" id="OUP56311.1"/>
    </source>
</evidence>
<dbReference type="InterPro" id="IPR002656">
    <property type="entry name" value="Acyl_transf_3_dom"/>
</dbReference>
<feature type="transmembrane region" description="Helical" evidence="1">
    <location>
        <begin position="231"/>
        <end position="250"/>
    </location>
</feature>
<accession>A0A1Y4LN48</accession>
<feature type="transmembrane region" description="Helical" evidence="1">
    <location>
        <begin position="106"/>
        <end position="126"/>
    </location>
</feature>
<feature type="domain" description="Acyltransferase 3" evidence="2">
    <location>
        <begin position="18"/>
        <end position="361"/>
    </location>
</feature>
<keyword evidence="1" id="KW-0472">Membrane</keyword>
<comment type="caution">
    <text evidence="3">The sequence shown here is derived from an EMBL/GenBank/DDBJ whole genome shotgun (WGS) entry which is preliminary data.</text>
</comment>
<feature type="transmembrane region" description="Helical" evidence="1">
    <location>
        <begin position="340"/>
        <end position="364"/>
    </location>
</feature>
<protein>
    <recommendedName>
        <fullName evidence="2">Acyltransferase 3 domain-containing protein</fullName>
    </recommendedName>
</protein>
<dbReference type="EMBL" id="NFKM01000027">
    <property type="protein sequence ID" value="OUP56311.1"/>
    <property type="molecule type" value="Genomic_DNA"/>
</dbReference>
<dbReference type="GO" id="GO:0016747">
    <property type="term" value="F:acyltransferase activity, transferring groups other than amino-acyl groups"/>
    <property type="evidence" value="ECO:0007669"/>
    <property type="project" value="InterPro"/>
</dbReference>
<name>A0A1Y4LN48_9FIRM</name>
<feature type="transmembrane region" description="Helical" evidence="1">
    <location>
        <begin position="175"/>
        <end position="195"/>
    </location>
</feature>
<keyword evidence="1" id="KW-1133">Transmembrane helix</keyword>
<gene>
    <name evidence="3" type="ORF">B5F14_09770</name>
</gene>